<evidence type="ECO:0000313" key="5">
    <source>
        <dbReference type="EMBL" id="ETO07143.1"/>
    </source>
</evidence>
<evidence type="ECO:0000313" key="6">
    <source>
        <dbReference type="Proteomes" id="UP000023152"/>
    </source>
</evidence>
<feature type="compositionally biased region" description="Acidic residues" evidence="2">
    <location>
        <begin position="1014"/>
        <end position="1029"/>
    </location>
</feature>
<keyword evidence="3" id="KW-0732">Signal</keyword>
<dbReference type="GO" id="GO:0005634">
    <property type="term" value="C:nucleus"/>
    <property type="evidence" value="ECO:0007669"/>
    <property type="project" value="TreeGrafter"/>
</dbReference>
<evidence type="ECO:0000259" key="4">
    <source>
        <dbReference type="Pfam" id="PF03914"/>
    </source>
</evidence>
<dbReference type="InterPro" id="IPR040155">
    <property type="entry name" value="CEBPZ/Mak21-like"/>
</dbReference>
<dbReference type="Pfam" id="PF03914">
    <property type="entry name" value="CBF"/>
    <property type="match status" value="1"/>
</dbReference>
<feature type="domain" description="CCAAT-binding factor" evidence="4">
    <location>
        <begin position="683"/>
        <end position="763"/>
    </location>
</feature>
<reference evidence="5 6" key="1">
    <citation type="journal article" date="2013" name="Curr. Biol.">
        <title>The Genome of the Foraminiferan Reticulomyxa filosa.</title>
        <authorList>
            <person name="Glockner G."/>
            <person name="Hulsmann N."/>
            <person name="Schleicher M."/>
            <person name="Noegel A.A."/>
            <person name="Eichinger L."/>
            <person name="Gallinger C."/>
            <person name="Pawlowski J."/>
            <person name="Sierra R."/>
            <person name="Euteneuer U."/>
            <person name="Pillet L."/>
            <person name="Moustafa A."/>
            <person name="Platzer M."/>
            <person name="Groth M."/>
            <person name="Szafranski K."/>
            <person name="Schliwa M."/>
        </authorList>
    </citation>
    <scope>NUCLEOTIDE SEQUENCE [LARGE SCALE GENOMIC DNA]</scope>
</reference>
<sequence>MLSYLLIVLVSNTIQTRSEQFRTSTIGSVSNFFLQGQPKKEMANVNTNPKKRKLKHSEEPDIDTTSAFPNKKRRYDQPKAVIPDTSAQTTGNEKAAKKRSKNEKKEEKVDELIATRAISVKSLHKKVTISESWYKYHWYDLQQLGQKGEEEGDQVCVGWKFPRSRFFPTNEKNVYTTWDRNFETSKELYESLVNEDKKRNAKAFEQHLMTEGTFKDKVNMYVMRLQQCVVTRLSHLDKLLDIIKNGAKREVLYVVPLLMSLFVDMKKHNDKRGILPSNRHLMTFNDRMKEQMAAFENTITNSNANSNSNGNEMISQMDLILWYFEHLLKSKYGVFVDALESYTSETSLVNLRTLCTKSMYKLLSHKPELEHVLLNLLVVKMNERDTKYVQTVEHYLLQCCTRHPLMKPHVIKEVHHFVLRTHASISATAAAASAHGVLSAVKLLHQIRFTLMEAHVATYVCSIYMDLFKQMMAYSNAMVGANDESQSANDKDIITHNAHINANTNTGTTNGVNASNDKRIIKIHKLMQMSKKKRNVHFKSHKKDHALWKHCLELTAITPKLIGLLLKGISYAFPFAKLNLAVLRDDLDFIYKMALRSSFHVAIIALQFTFRVETIVDNRHEDVIDNPNSDTNSNANIDPNIKAVGITSSPFEPIGVTDKTPRYKVSKELNEFNAMGKGLYQVPSDRFYNVLLNVCSRWDLTTFGKPEMLFNLLYNAVRCDNKQERILTFLKKLIQIAMNSCCIAIGWQCGALYLTSNLFQHHFSSSFPSQYSKQFQFWELTLLTQHFHPAVHDFAKQLLLVGSINYTGDPIHDFERKVLFEKFVQLVAHKTTQMPEGVDKSDKNKKSKSKDKDIQDEEEQLRPLSKKEMLRSFLPGDEFIALYNDQSRYLTTVKKKKQNIDINEPGSDESAFENSSDEEDFIMKYMHKHYGKELNVDLEDDYDMSEYAKKVGFNDTDMKYDADDDNDMAADREDANIGDDEDAANDLDMDVYLSDASIDNGDDDDTGADKIDGEFEFAPEDITDEEDNDENHLQEE</sequence>
<feature type="compositionally biased region" description="Acidic residues" evidence="2">
    <location>
        <begin position="976"/>
        <end position="989"/>
    </location>
</feature>
<gene>
    <name evidence="5" type="ORF">RFI_30248</name>
</gene>
<name>X6LYY3_RETFI</name>
<comment type="caution">
    <text evidence="5">The sequence shown here is derived from an EMBL/GenBank/DDBJ whole genome shotgun (WGS) entry which is preliminary data.</text>
</comment>
<feature type="region of interest" description="Disordered" evidence="2">
    <location>
        <begin position="962"/>
        <end position="1036"/>
    </location>
</feature>
<dbReference type="Proteomes" id="UP000023152">
    <property type="component" value="Unassembled WGS sequence"/>
</dbReference>
<dbReference type="PANTHER" id="PTHR12048">
    <property type="entry name" value="CCAAT-BINDING FACTOR-RELATED"/>
    <property type="match status" value="1"/>
</dbReference>
<organism evidence="5 6">
    <name type="scientific">Reticulomyxa filosa</name>
    <dbReference type="NCBI Taxonomy" id="46433"/>
    <lineage>
        <taxon>Eukaryota</taxon>
        <taxon>Sar</taxon>
        <taxon>Rhizaria</taxon>
        <taxon>Retaria</taxon>
        <taxon>Foraminifera</taxon>
        <taxon>Monothalamids</taxon>
        <taxon>Reticulomyxidae</taxon>
        <taxon>Reticulomyxa</taxon>
    </lineage>
</organism>
<accession>X6LYY3</accession>
<evidence type="ECO:0000256" key="3">
    <source>
        <dbReference type="SAM" id="SignalP"/>
    </source>
</evidence>
<dbReference type="EMBL" id="ASPP01026457">
    <property type="protein sequence ID" value="ETO07143.1"/>
    <property type="molecule type" value="Genomic_DNA"/>
</dbReference>
<feature type="signal peptide" evidence="3">
    <location>
        <begin position="1"/>
        <end position="18"/>
    </location>
</feature>
<dbReference type="OrthoDB" id="28947at2759"/>
<feature type="chain" id="PRO_5004975336" evidence="3">
    <location>
        <begin position="19"/>
        <end position="1036"/>
    </location>
</feature>
<protein>
    <submittedName>
        <fullName evidence="5">CCAAT-box-binding transcription factor</fullName>
    </submittedName>
</protein>
<evidence type="ECO:0000256" key="1">
    <source>
        <dbReference type="ARBA" id="ARBA00007797"/>
    </source>
</evidence>
<dbReference type="AlphaFoldDB" id="X6LYY3"/>
<dbReference type="PANTHER" id="PTHR12048:SF0">
    <property type="entry name" value="CCAAT_ENHANCER-BINDING PROTEIN ZETA"/>
    <property type="match status" value="1"/>
</dbReference>
<evidence type="ECO:0000256" key="2">
    <source>
        <dbReference type="SAM" id="MobiDB-lite"/>
    </source>
</evidence>
<proteinExistence type="inferred from homology"/>
<dbReference type="InterPro" id="IPR005612">
    <property type="entry name" value="CCAAT-binding_factor"/>
</dbReference>
<feature type="region of interest" description="Disordered" evidence="2">
    <location>
        <begin position="40"/>
        <end position="106"/>
    </location>
</feature>
<feature type="region of interest" description="Disordered" evidence="2">
    <location>
        <begin position="834"/>
        <end position="861"/>
    </location>
</feature>
<comment type="similarity">
    <text evidence="1">Belongs to the CBF/MAK21 family.</text>
</comment>
<keyword evidence="6" id="KW-1185">Reference proteome</keyword>